<dbReference type="NCBIfam" id="TIGR01272">
    <property type="entry name" value="gluP"/>
    <property type="match status" value="1"/>
</dbReference>
<dbReference type="SUPFAM" id="SSF103473">
    <property type="entry name" value="MFS general substrate transporter"/>
    <property type="match status" value="1"/>
</dbReference>
<evidence type="ECO:0000313" key="12">
    <source>
        <dbReference type="EMBL" id="AMW35306.1"/>
    </source>
</evidence>
<dbReference type="OrthoDB" id="9795150at2"/>
<comment type="function">
    <text evidence="1">Intake of glucose and galactose.</text>
</comment>
<evidence type="ECO:0000256" key="6">
    <source>
        <dbReference type="ARBA" id="ARBA00022519"/>
    </source>
</evidence>
<feature type="transmembrane region" description="Helical" evidence="11">
    <location>
        <begin position="75"/>
        <end position="97"/>
    </location>
</feature>
<dbReference type="Gene3D" id="1.20.1250.20">
    <property type="entry name" value="MFS general substrate transporter like domains"/>
    <property type="match status" value="2"/>
</dbReference>
<accession>A0A143DF67</accession>
<dbReference type="Proteomes" id="UP000076066">
    <property type="component" value="Chromosome"/>
</dbReference>
<evidence type="ECO:0000256" key="10">
    <source>
        <dbReference type="ARBA" id="ARBA00023136"/>
    </source>
</evidence>
<keyword evidence="9 11" id="KW-1133">Transmembrane helix</keyword>
<feature type="transmembrane region" description="Helical" evidence="11">
    <location>
        <begin position="312"/>
        <end position="331"/>
    </location>
</feature>
<keyword evidence="4" id="KW-0813">Transport</keyword>
<gene>
    <name evidence="12" type="ORF">AY555_09105</name>
</gene>
<dbReference type="STRING" id="1549855.AY555_09105"/>
<dbReference type="PANTHER" id="PTHR43702">
    <property type="entry name" value="L-FUCOSE-PROTON SYMPORTER"/>
    <property type="match status" value="1"/>
</dbReference>
<feature type="transmembrane region" description="Helical" evidence="11">
    <location>
        <begin position="197"/>
        <end position="214"/>
    </location>
</feature>
<evidence type="ECO:0000256" key="4">
    <source>
        <dbReference type="ARBA" id="ARBA00022448"/>
    </source>
</evidence>
<keyword evidence="6" id="KW-0997">Cell inner membrane</keyword>
<feature type="transmembrane region" description="Helical" evidence="11">
    <location>
        <begin position="370"/>
        <end position="391"/>
    </location>
</feature>
<evidence type="ECO:0000256" key="3">
    <source>
        <dbReference type="ARBA" id="ARBA00009120"/>
    </source>
</evidence>
<dbReference type="Pfam" id="PF07690">
    <property type="entry name" value="MFS_1"/>
    <property type="match status" value="1"/>
</dbReference>
<comment type="subcellular location">
    <subcellularLocation>
        <location evidence="2">Cell inner membrane</location>
        <topology evidence="2">Multi-pass membrane protein</topology>
    </subcellularLocation>
</comment>
<dbReference type="InterPro" id="IPR050375">
    <property type="entry name" value="MFS_TsgA-like"/>
</dbReference>
<organism evidence="12 13">
    <name type="scientific">Haematospirillum jordaniae</name>
    <dbReference type="NCBI Taxonomy" id="1549855"/>
    <lineage>
        <taxon>Bacteria</taxon>
        <taxon>Pseudomonadati</taxon>
        <taxon>Pseudomonadota</taxon>
        <taxon>Alphaproteobacteria</taxon>
        <taxon>Rhodospirillales</taxon>
        <taxon>Novispirillaceae</taxon>
        <taxon>Haematospirillum</taxon>
    </lineage>
</organism>
<feature type="transmembrane region" description="Helical" evidence="11">
    <location>
        <begin position="154"/>
        <end position="177"/>
    </location>
</feature>
<evidence type="ECO:0000256" key="2">
    <source>
        <dbReference type="ARBA" id="ARBA00004429"/>
    </source>
</evidence>
<sequence>MSTAHQNRSYFGPLAVLTAPFFFLGMITCLNDVLVPHLKAVFTLSYAEAALVQFCFFTAYFFVSLPSGMLAERIGYKRGLVVGFLVTAAGCMAFWPAASERSYPLFLGALFILASGITLIQVCMNPYVSILGKQETASSRLAVVQAFNSVGTTIAPYIGSLFILSTVVLSASELAGMSEVEQAAYRAKEAASVQGPYMWLAGILIANALALMFIKLPDIRNTNSVIDLDKSTDAKSHGSIWSHRHLVLGTIGIFMYVGAEVAIGSFLINLLAMPEIAGLPEAEAGFYLSLYWGGAMVGRFVGAAIMRYVNPGAFLSFNCTIAIGLIITAILSGGHIAMWSLIAVGLFNSIMFPTIFTLSVRGLGHHTSKASGILCMAIVGGAIVPLIHGFVADQVGLLAAFFVPLVCYTYILYYGVKGHRAGDAHQHANNRSLASKPAAG</sequence>
<evidence type="ECO:0000256" key="5">
    <source>
        <dbReference type="ARBA" id="ARBA00022475"/>
    </source>
</evidence>
<dbReference type="GO" id="GO:1904659">
    <property type="term" value="P:D-glucose transmembrane transport"/>
    <property type="evidence" value="ECO:0007669"/>
    <property type="project" value="InterPro"/>
</dbReference>
<dbReference type="GO" id="GO:0005354">
    <property type="term" value="F:galactose transmembrane transporter activity"/>
    <property type="evidence" value="ECO:0007669"/>
    <property type="project" value="InterPro"/>
</dbReference>
<feature type="transmembrane region" description="Helical" evidence="11">
    <location>
        <begin position="103"/>
        <end position="124"/>
    </location>
</feature>
<evidence type="ECO:0000313" key="13">
    <source>
        <dbReference type="Proteomes" id="UP000076066"/>
    </source>
</evidence>
<evidence type="ECO:0000256" key="7">
    <source>
        <dbReference type="ARBA" id="ARBA00022597"/>
    </source>
</evidence>
<feature type="transmembrane region" description="Helical" evidence="11">
    <location>
        <begin position="12"/>
        <end position="34"/>
    </location>
</feature>
<dbReference type="PANTHER" id="PTHR43702:SF3">
    <property type="entry name" value="PROTEIN TSGA"/>
    <property type="match status" value="1"/>
</dbReference>
<dbReference type="GeneID" id="53317310"/>
<dbReference type="CDD" id="cd17394">
    <property type="entry name" value="MFS_FucP_like"/>
    <property type="match status" value="1"/>
</dbReference>
<dbReference type="AlphaFoldDB" id="A0A143DF67"/>
<proteinExistence type="inferred from homology"/>
<comment type="similarity">
    <text evidence="3">Belongs to the major facilitator superfamily. FHS transporter (TC 2.A.1.7) family.</text>
</comment>
<keyword evidence="8 11" id="KW-0812">Transmembrane</keyword>
<feature type="transmembrane region" description="Helical" evidence="11">
    <location>
        <begin position="397"/>
        <end position="416"/>
    </location>
</feature>
<feature type="transmembrane region" description="Helical" evidence="11">
    <location>
        <begin position="40"/>
        <end position="63"/>
    </location>
</feature>
<dbReference type="InterPro" id="IPR005964">
    <property type="entry name" value="Glc/Gal_transptr_bac"/>
</dbReference>
<dbReference type="KEGG" id="hjo:AY555_09105"/>
<keyword evidence="5" id="KW-1003">Cell membrane</keyword>
<feature type="transmembrane region" description="Helical" evidence="11">
    <location>
        <begin position="284"/>
        <end position="305"/>
    </location>
</feature>
<dbReference type="EMBL" id="CP014525">
    <property type="protein sequence ID" value="AMW35306.1"/>
    <property type="molecule type" value="Genomic_DNA"/>
</dbReference>
<protein>
    <submittedName>
        <fullName evidence="12">MFS transporter</fullName>
    </submittedName>
</protein>
<reference evidence="12 13" key="1">
    <citation type="submission" date="2016-02" db="EMBL/GenBank/DDBJ databases">
        <title>Complete Genome of H5569, the type strain of the newly described species Haematospirillium jordaniae.</title>
        <authorList>
            <person name="Nicholson A.C."/>
            <person name="Humrighouse B.W."/>
            <person name="Loparov V."/>
            <person name="McQuiston J.R."/>
        </authorList>
    </citation>
    <scope>NUCLEOTIDE SEQUENCE [LARGE SCALE GENOMIC DNA]</scope>
    <source>
        <strain evidence="12 13">H5569</strain>
    </source>
</reference>
<keyword evidence="7" id="KW-0762">Sugar transport</keyword>
<keyword evidence="10 11" id="KW-0472">Membrane</keyword>
<evidence type="ECO:0000256" key="11">
    <source>
        <dbReference type="SAM" id="Phobius"/>
    </source>
</evidence>
<feature type="transmembrane region" description="Helical" evidence="11">
    <location>
        <begin position="246"/>
        <end position="272"/>
    </location>
</feature>
<dbReference type="GO" id="GO:0055056">
    <property type="term" value="F:D-glucose transmembrane transporter activity"/>
    <property type="evidence" value="ECO:0007669"/>
    <property type="project" value="InterPro"/>
</dbReference>
<dbReference type="InterPro" id="IPR011701">
    <property type="entry name" value="MFS"/>
</dbReference>
<evidence type="ECO:0000256" key="8">
    <source>
        <dbReference type="ARBA" id="ARBA00022692"/>
    </source>
</evidence>
<evidence type="ECO:0000256" key="9">
    <source>
        <dbReference type="ARBA" id="ARBA00022989"/>
    </source>
</evidence>
<keyword evidence="13" id="KW-1185">Reference proteome</keyword>
<evidence type="ECO:0000256" key="1">
    <source>
        <dbReference type="ARBA" id="ARBA00003321"/>
    </source>
</evidence>
<feature type="transmembrane region" description="Helical" evidence="11">
    <location>
        <begin position="337"/>
        <end position="358"/>
    </location>
</feature>
<dbReference type="InterPro" id="IPR036259">
    <property type="entry name" value="MFS_trans_sf"/>
</dbReference>
<name>A0A143DF67_9PROT</name>
<dbReference type="GO" id="GO:0005886">
    <property type="term" value="C:plasma membrane"/>
    <property type="evidence" value="ECO:0007669"/>
    <property type="project" value="UniProtKB-SubCell"/>
</dbReference>
<dbReference type="RefSeq" id="WP_066135859.1">
    <property type="nucleotide sequence ID" value="NZ_CP014525.1"/>
</dbReference>